<dbReference type="OrthoDB" id="95278at2"/>
<dbReference type="Pfam" id="PF07997">
    <property type="entry name" value="DUF1694"/>
    <property type="match status" value="1"/>
</dbReference>
<accession>E3H7K0</accession>
<dbReference type="EMBL" id="CP002281">
    <property type="protein sequence ID" value="ADO81954.1"/>
    <property type="molecule type" value="Genomic_DNA"/>
</dbReference>
<dbReference type="HOGENOM" id="CLU_119505_0_0_0"/>
<dbReference type="Gene3D" id="3.30.1330.30">
    <property type="match status" value="1"/>
</dbReference>
<organism evidence="1 2">
    <name type="scientific">Ilyobacter polytropus (strain ATCC 51220 / DSM 2926 / LMG 16218 / CuHBu1)</name>
    <dbReference type="NCBI Taxonomy" id="572544"/>
    <lineage>
        <taxon>Bacteria</taxon>
        <taxon>Fusobacteriati</taxon>
        <taxon>Fusobacteriota</taxon>
        <taxon>Fusobacteriia</taxon>
        <taxon>Fusobacteriales</taxon>
        <taxon>Fusobacteriaceae</taxon>
        <taxon>Ilyobacter</taxon>
    </lineage>
</organism>
<dbReference type="InterPro" id="IPR029064">
    <property type="entry name" value="Ribosomal_eL30-like_sf"/>
</dbReference>
<dbReference type="eggNOG" id="COG5506">
    <property type="taxonomic scope" value="Bacteria"/>
</dbReference>
<reference evidence="1 2" key="1">
    <citation type="journal article" date="2010" name="Stand. Genomic Sci.">
        <title>Complete genome sequence of Ilyobacter polytropus type strain (CuHbu1).</title>
        <authorList>
            <person name="Sikorski J."/>
            <person name="Chertkov O."/>
            <person name="Lapidus A."/>
            <person name="Nolan M."/>
            <person name="Lucas S."/>
            <person name="Del Rio T.G."/>
            <person name="Tice H."/>
            <person name="Cheng J.F."/>
            <person name="Tapia R."/>
            <person name="Han C."/>
            <person name="Goodwin L."/>
            <person name="Pitluck S."/>
            <person name="Liolios K."/>
            <person name="Ivanova N."/>
            <person name="Mavromatis K."/>
            <person name="Mikhailova N."/>
            <person name="Pati A."/>
            <person name="Chen A."/>
            <person name="Palaniappan K."/>
            <person name="Land M."/>
            <person name="Hauser L."/>
            <person name="Chang Y.J."/>
            <person name="Jeffries C.D."/>
            <person name="Brambilla E."/>
            <person name="Yasawong M."/>
            <person name="Rohde M."/>
            <person name="Pukall R."/>
            <person name="Spring S."/>
            <person name="Goker M."/>
            <person name="Woyke T."/>
            <person name="Bristow J."/>
            <person name="Eisen J.A."/>
            <person name="Markowitz V."/>
            <person name="Hugenholtz P."/>
            <person name="Kyrpides N.C."/>
            <person name="Klenk H.P."/>
        </authorList>
    </citation>
    <scope>NUCLEOTIDE SEQUENCE [LARGE SCALE GENOMIC DNA]</scope>
    <source>
        <strain evidence="2">ATCC 51220 / DSM 2926 / LMG 16218 / CuHBu1</strain>
    </source>
</reference>
<dbReference type="Proteomes" id="UP000006875">
    <property type="component" value="Chromosome"/>
</dbReference>
<dbReference type="AlphaFoldDB" id="E3H7K0"/>
<dbReference type="STRING" id="572544.Ilyop_0165"/>
<evidence type="ECO:0000313" key="1">
    <source>
        <dbReference type="EMBL" id="ADO81954.1"/>
    </source>
</evidence>
<sequence>MSFKNIIDEREKGKIRFAKSQVEKAYYLGEFKENIIVALHKNQLEEDSVYMEIIEAMKEKDAVLMKMRRDVSLKKLKPYIDEAEKLGIKYQLVDGISYRGDVALVVVSEEAMENSDEDLVLRDMDQDFIDAGLGEDFSKARGKKICKSCFKDLEEKLPDYRGSFKKMNIFDKIIGHKCPVCGKK</sequence>
<name>E3H7K0_ILYPC</name>
<evidence type="ECO:0000313" key="2">
    <source>
        <dbReference type="Proteomes" id="UP000006875"/>
    </source>
</evidence>
<protein>
    <recommendedName>
        <fullName evidence="3">DUF1694 domain-containing protein</fullName>
    </recommendedName>
</protein>
<dbReference type="SUPFAM" id="SSF160515">
    <property type="entry name" value="YueI-like"/>
    <property type="match status" value="1"/>
</dbReference>
<dbReference type="InterPro" id="IPR012543">
    <property type="entry name" value="DUF1694"/>
</dbReference>
<dbReference type="RefSeq" id="WP_013386625.1">
    <property type="nucleotide sequence ID" value="NC_014632.1"/>
</dbReference>
<evidence type="ECO:0008006" key="3">
    <source>
        <dbReference type="Google" id="ProtNLM"/>
    </source>
</evidence>
<proteinExistence type="predicted"/>
<keyword evidence="2" id="KW-1185">Reference proteome</keyword>
<dbReference type="KEGG" id="ipo:Ilyop_0165"/>
<gene>
    <name evidence="1" type="ordered locus">Ilyop_0165</name>
</gene>